<accession>A0A5K7ZDQ1</accession>
<evidence type="ECO:0000256" key="2">
    <source>
        <dbReference type="ARBA" id="ARBA00022840"/>
    </source>
</evidence>
<dbReference type="Pfam" id="PF00501">
    <property type="entry name" value="AMP-binding"/>
    <property type="match status" value="1"/>
</dbReference>
<dbReference type="RefSeq" id="WP_170302549.1">
    <property type="nucleotide sequence ID" value="NZ_AP021875.1"/>
</dbReference>
<organism evidence="4 5">
    <name type="scientific">Desulfosarcina widdelii</name>
    <dbReference type="NCBI Taxonomy" id="947919"/>
    <lineage>
        <taxon>Bacteria</taxon>
        <taxon>Pseudomonadati</taxon>
        <taxon>Thermodesulfobacteriota</taxon>
        <taxon>Desulfobacteria</taxon>
        <taxon>Desulfobacterales</taxon>
        <taxon>Desulfosarcinaceae</taxon>
        <taxon>Desulfosarcina</taxon>
    </lineage>
</organism>
<proteinExistence type="predicted"/>
<dbReference type="GO" id="GO:0004467">
    <property type="term" value="F:long-chain fatty acid-CoA ligase activity"/>
    <property type="evidence" value="ECO:0007669"/>
    <property type="project" value="TreeGrafter"/>
</dbReference>
<dbReference type="Gene3D" id="3.40.50.12780">
    <property type="entry name" value="N-terminal domain of ligase-like"/>
    <property type="match status" value="2"/>
</dbReference>
<dbReference type="PANTHER" id="PTHR43272:SF33">
    <property type="entry name" value="AMP-BINDING DOMAIN-CONTAINING PROTEIN-RELATED"/>
    <property type="match status" value="1"/>
</dbReference>
<dbReference type="SUPFAM" id="SSF56801">
    <property type="entry name" value="Acetyl-CoA synthetase-like"/>
    <property type="match status" value="1"/>
</dbReference>
<evidence type="ECO:0000259" key="3">
    <source>
        <dbReference type="Pfam" id="PF00501"/>
    </source>
</evidence>
<dbReference type="KEGG" id="dwd:DSCW_63670"/>
<keyword evidence="2" id="KW-0067">ATP-binding</keyword>
<dbReference type="InterPro" id="IPR000873">
    <property type="entry name" value="AMP-dep_synth/lig_dom"/>
</dbReference>
<evidence type="ECO:0000256" key="1">
    <source>
        <dbReference type="ARBA" id="ARBA00022741"/>
    </source>
</evidence>
<name>A0A5K7ZDQ1_9BACT</name>
<dbReference type="PANTHER" id="PTHR43272">
    <property type="entry name" value="LONG-CHAIN-FATTY-ACID--COA LIGASE"/>
    <property type="match status" value="1"/>
</dbReference>
<evidence type="ECO:0000313" key="5">
    <source>
        <dbReference type="Proteomes" id="UP000427769"/>
    </source>
</evidence>
<reference evidence="4 5" key="1">
    <citation type="submission" date="2019-11" db="EMBL/GenBank/DDBJ databases">
        <title>Comparative genomics of hydrocarbon-degrading Desulfosarcina strains.</title>
        <authorList>
            <person name="Watanabe M."/>
            <person name="Kojima H."/>
            <person name="Fukui M."/>
        </authorList>
    </citation>
    <scope>NUCLEOTIDE SEQUENCE [LARGE SCALE GENOMIC DNA]</scope>
    <source>
        <strain evidence="4 5">PP31</strain>
    </source>
</reference>
<gene>
    <name evidence="4" type="ORF">DSCW_63670</name>
</gene>
<feature type="domain" description="AMP-dependent synthetase/ligase" evidence="3">
    <location>
        <begin position="30"/>
        <end position="425"/>
    </location>
</feature>
<keyword evidence="5" id="KW-1185">Reference proteome</keyword>
<dbReference type="PROSITE" id="PS00455">
    <property type="entry name" value="AMP_BINDING"/>
    <property type="match status" value="1"/>
</dbReference>
<dbReference type="Pfam" id="PF23562">
    <property type="entry name" value="AMP-binding_C_3"/>
    <property type="match status" value="1"/>
</dbReference>
<dbReference type="GO" id="GO:0005524">
    <property type="term" value="F:ATP binding"/>
    <property type="evidence" value="ECO:0007669"/>
    <property type="project" value="UniProtKB-KW"/>
</dbReference>
<dbReference type="Proteomes" id="UP000427769">
    <property type="component" value="Chromosome"/>
</dbReference>
<dbReference type="InterPro" id="IPR042099">
    <property type="entry name" value="ANL_N_sf"/>
</dbReference>
<dbReference type="CDD" id="cd05907">
    <property type="entry name" value="VL_LC_FACS_like"/>
    <property type="match status" value="1"/>
</dbReference>
<evidence type="ECO:0000313" key="4">
    <source>
        <dbReference type="EMBL" id="BBO78950.1"/>
    </source>
</evidence>
<dbReference type="GO" id="GO:0016020">
    <property type="term" value="C:membrane"/>
    <property type="evidence" value="ECO:0007669"/>
    <property type="project" value="TreeGrafter"/>
</dbReference>
<dbReference type="EMBL" id="AP021875">
    <property type="protein sequence ID" value="BBO78950.1"/>
    <property type="molecule type" value="Genomic_DNA"/>
</dbReference>
<dbReference type="InterPro" id="IPR020845">
    <property type="entry name" value="AMP-binding_CS"/>
</dbReference>
<keyword evidence="1" id="KW-0547">Nucleotide-binding</keyword>
<dbReference type="AlphaFoldDB" id="A0A5K7ZDQ1"/>
<sequence>MYTLDKPDNLVAMFEESVAKFGGNLWMGTKNAAKDGYDWVTYDQVAQRIANLRGGLARLGIEKGDAVGIIANNRVEWAATCYATYSLAGRYVPMYEAELEKTWKYIVSDAAVKVLFVSKPDILEKVKSWPEEIDTLEHVILIEGQGEGSMQDLERLGAENPVSAVYPDADDIAGLIYTSGTTGAPKGVLLSHGNLTSNVHAAAKAYPQLDENLRTLSFLPWAHSYGQTAELHLLMRLGGSTGFAESPQTIVDDLALVKPTFLIAVPRVFNRVYDGLNAKMNEQGGLAKKLYDMGVNAGIERRQLKKEGRTSVVNAIKLKIADALVFKKIREKFGGRLMYSLSSSAALSPHIAEFFEDVGIPVYEAWGMTELSPAGAINSPEHNKLGSAGLPIDKVRFAIDKTFDSENSGEGELIVYGPNVMKGYHNKPEETRATMTEDGGLRTGDRAYIDEDGYLFITGRIKEQFKLENGKFVSPATLEEEIKLLPCVEHTMIYGLNRPYTVCLVFPDFLVMEKLAAKNGWPSEPAAMVADSAVKAYIEGQILDSLKGKFGSYEIPKKFIVLSEGFSVENGMLTQTFKLKRREVLKAYQPMIEAAYEKG</sequence>
<protein>
    <submittedName>
        <fullName evidence="4">AMP-dependent synthetase</fullName>
    </submittedName>
</protein>